<name>A0A6A7BQZ0_9PEZI</name>
<dbReference type="InterPro" id="IPR046869">
    <property type="entry name" value="SLM1/RGC1-like_PH"/>
</dbReference>
<keyword evidence="1" id="KW-0597">Phosphoprotein</keyword>
<feature type="domain" description="PH" evidence="3">
    <location>
        <begin position="294"/>
        <end position="399"/>
    </location>
</feature>
<dbReference type="Proteomes" id="UP000799421">
    <property type="component" value="Unassembled WGS sequence"/>
</dbReference>
<dbReference type="SMART" id="SM00233">
    <property type="entry name" value="PH"/>
    <property type="match status" value="1"/>
</dbReference>
<dbReference type="CDD" id="cd13311">
    <property type="entry name" value="PH_Slm1"/>
    <property type="match status" value="1"/>
</dbReference>
<evidence type="ECO:0000313" key="5">
    <source>
        <dbReference type="Proteomes" id="UP000799421"/>
    </source>
</evidence>
<dbReference type="PANTHER" id="PTHR31941:SF16">
    <property type="entry name" value="PHOSPHATIDYLINOSITOL 4,5-BISPHOSPHATE-BINDING PROTEIN SLM1-RELATED"/>
    <property type="match status" value="1"/>
</dbReference>
<dbReference type="AlphaFoldDB" id="A0A6A7BQZ0"/>
<dbReference type="SUPFAM" id="SSF50729">
    <property type="entry name" value="PH domain-like"/>
    <property type="match status" value="1"/>
</dbReference>
<dbReference type="OrthoDB" id="5598057at2759"/>
<dbReference type="PROSITE" id="PS50003">
    <property type="entry name" value="PH_DOMAIN"/>
    <property type="match status" value="1"/>
</dbReference>
<evidence type="ECO:0000259" key="3">
    <source>
        <dbReference type="PROSITE" id="PS50003"/>
    </source>
</evidence>
<dbReference type="PANTHER" id="PTHR31941">
    <property type="entry name" value="CYTOSKELETAL SIGNALING PROTEIN SLM1"/>
    <property type="match status" value="1"/>
</dbReference>
<gene>
    <name evidence="4" type="ORF">K470DRAFT_223002</name>
</gene>
<sequence>MDDANLLKKRQAGSTRSIKNGSEENSFHSVLFTPIPTQGSPTEALANRFQAWRQLLKSLIAYFREVQQAYEARARAMQKLQAAAVLAPFLEGGLGDASGMLEAYHRRIAAESTKSSRIEADIVAALSDLRDDLGHKVKEIRKLGGDFKNSVERQQAHTRKAVEKLTEALKPNSHGKEDPYLLRLAVDRAVGRQIDEENYLHQAHINIESSGRELDSIIVGEIQKAYNALSGILKREADEAQTLVNDLRGGPISAPRDQEWTLFVNNEPSLADPRLPLRNSDELTYPGKDDPSVSELRSGMLERKSKFLKSYTPGWYILSPTHLHEFKSADKLGAPVMSLPLEEHKLGSTSEPLAASHKFMLKGRPSARRGGNSGPNWILRAESRDTMLAWYEDLKALTNSQAQRDAFVRKHALSLSLSDGQTVSSDGMEDDEADERPFLDARPDILPAVT</sequence>
<accession>A0A6A7BQZ0</accession>
<dbReference type="InterPro" id="IPR043453">
    <property type="entry name" value="Slm1_PH"/>
</dbReference>
<evidence type="ECO:0000313" key="4">
    <source>
        <dbReference type="EMBL" id="KAF2857630.1"/>
    </source>
</evidence>
<evidence type="ECO:0000256" key="1">
    <source>
        <dbReference type="ARBA" id="ARBA00022553"/>
    </source>
</evidence>
<dbReference type="InterPro" id="IPR046868">
    <property type="entry name" value="BAR_4"/>
</dbReference>
<evidence type="ECO:0000256" key="2">
    <source>
        <dbReference type="SAM" id="MobiDB-lite"/>
    </source>
</evidence>
<dbReference type="InterPro" id="IPR001849">
    <property type="entry name" value="PH_domain"/>
</dbReference>
<protein>
    <recommendedName>
        <fullName evidence="3">PH domain-containing protein</fullName>
    </recommendedName>
</protein>
<keyword evidence="5" id="KW-1185">Reference proteome</keyword>
<dbReference type="Pfam" id="PF20400">
    <property type="entry name" value="BAR_4"/>
    <property type="match status" value="1"/>
</dbReference>
<dbReference type="Pfam" id="PF20399">
    <property type="entry name" value="PH_20"/>
    <property type="match status" value="1"/>
</dbReference>
<dbReference type="InterPro" id="IPR011993">
    <property type="entry name" value="PH-like_dom_sf"/>
</dbReference>
<dbReference type="EMBL" id="MU006034">
    <property type="protein sequence ID" value="KAF2857630.1"/>
    <property type="molecule type" value="Genomic_DNA"/>
</dbReference>
<dbReference type="InterPro" id="IPR027267">
    <property type="entry name" value="AH/BAR_dom_sf"/>
</dbReference>
<proteinExistence type="predicted"/>
<feature type="region of interest" description="Disordered" evidence="2">
    <location>
        <begin position="418"/>
        <end position="450"/>
    </location>
</feature>
<dbReference type="Gene3D" id="1.20.1270.60">
    <property type="entry name" value="Arfaptin homology (AH) domain/BAR domain"/>
    <property type="match status" value="1"/>
</dbReference>
<dbReference type="Gene3D" id="2.30.29.30">
    <property type="entry name" value="Pleckstrin-homology domain (PH domain)/Phosphotyrosine-binding domain (PTB)"/>
    <property type="match status" value="1"/>
</dbReference>
<feature type="region of interest" description="Disordered" evidence="2">
    <location>
        <begin position="1"/>
        <end position="21"/>
    </location>
</feature>
<reference evidence="4" key="1">
    <citation type="journal article" date="2020" name="Stud. Mycol.">
        <title>101 Dothideomycetes genomes: a test case for predicting lifestyles and emergence of pathogens.</title>
        <authorList>
            <person name="Haridas S."/>
            <person name="Albert R."/>
            <person name="Binder M."/>
            <person name="Bloem J."/>
            <person name="Labutti K."/>
            <person name="Salamov A."/>
            <person name="Andreopoulos B."/>
            <person name="Baker S."/>
            <person name="Barry K."/>
            <person name="Bills G."/>
            <person name="Bluhm B."/>
            <person name="Cannon C."/>
            <person name="Castanera R."/>
            <person name="Culley D."/>
            <person name="Daum C."/>
            <person name="Ezra D."/>
            <person name="Gonzalez J."/>
            <person name="Henrissat B."/>
            <person name="Kuo A."/>
            <person name="Liang C."/>
            <person name="Lipzen A."/>
            <person name="Lutzoni F."/>
            <person name="Magnuson J."/>
            <person name="Mondo S."/>
            <person name="Nolan M."/>
            <person name="Ohm R."/>
            <person name="Pangilinan J."/>
            <person name="Park H.-J."/>
            <person name="Ramirez L."/>
            <person name="Alfaro M."/>
            <person name="Sun H."/>
            <person name="Tritt A."/>
            <person name="Yoshinaga Y."/>
            <person name="Zwiers L.-H."/>
            <person name="Turgeon B."/>
            <person name="Goodwin S."/>
            <person name="Spatafora J."/>
            <person name="Crous P."/>
            <person name="Grigoriev I."/>
        </authorList>
    </citation>
    <scope>NUCLEOTIDE SEQUENCE</scope>
    <source>
        <strain evidence="4">CBS 480.64</strain>
    </source>
</reference>
<organism evidence="4 5">
    <name type="scientific">Piedraia hortae CBS 480.64</name>
    <dbReference type="NCBI Taxonomy" id="1314780"/>
    <lineage>
        <taxon>Eukaryota</taxon>
        <taxon>Fungi</taxon>
        <taxon>Dikarya</taxon>
        <taxon>Ascomycota</taxon>
        <taxon>Pezizomycotina</taxon>
        <taxon>Dothideomycetes</taxon>
        <taxon>Dothideomycetidae</taxon>
        <taxon>Capnodiales</taxon>
        <taxon>Piedraiaceae</taxon>
        <taxon>Piedraia</taxon>
    </lineage>
</organism>